<dbReference type="GO" id="GO:0008270">
    <property type="term" value="F:zinc ion binding"/>
    <property type="evidence" value="ECO:0007669"/>
    <property type="project" value="UniProtKB-KW"/>
</dbReference>
<keyword evidence="5" id="KW-0862">Zinc</keyword>
<sequence length="333" mass="38887">MATAAISADNDETCPICRSGTYLNPNMRFLLNSECYHKICEQCVDRIFSTGPAPCPYKGCGKVLRRQKFKTQVFEDLGVEKEVDSRQRVMKVYNKQESDFPSIKEYNDYLEHIEDLIFDISNGSPKTKQKTEDEVREYEKSHKKEILDNTLRQRAQAQAEEQFRVQEEERERRLRLLSFEMQNQEREYKRLMQQETVASLASGRNSKEALKEAADRSKQRSEMLRQQYELELEKTRNASMVARQAHMKLEDRNQQPQTPFTPFNGDRDAYTFEQMPEYFDPLVANFDRDPSLRAGGFSVHYVEYGALADAYMSLDIDIQVEKMEPGLMAQEVV</sequence>
<evidence type="ECO:0000313" key="13">
    <source>
        <dbReference type="Proteomes" id="UP001362899"/>
    </source>
</evidence>
<dbReference type="CDD" id="cd16573">
    <property type="entry name" value="RING-HC_TFB3-like"/>
    <property type="match status" value="1"/>
</dbReference>
<evidence type="ECO:0000313" key="12">
    <source>
        <dbReference type="EMBL" id="GMM50704.1"/>
    </source>
</evidence>
<dbReference type="GO" id="GO:0070985">
    <property type="term" value="C:transcription factor TFIIK complex"/>
    <property type="evidence" value="ECO:0007669"/>
    <property type="project" value="UniProtKB-ARBA"/>
</dbReference>
<dbReference type="InterPro" id="IPR004575">
    <property type="entry name" value="MAT1/Tfb3"/>
</dbReference>
<dbReference type="GO" id="GO:0006289">
    <property type="term" value="P:nucleotide-excision repair"/>
    <property type="evidence" value="ECO:0007669"/>
    <property type="project" value="InterPro"/>
</dbReference>
<dbReference type="Pfam" id="PF06391">
    <property type="entry name" value="MAT1"/>
    <property type="match status" value="1"/>
</dbReference>
<evidence type="ECO:0000256" key="2">
    <source>
        <dbReference type="ARBA" id="ARBA00022257"/>
    </source>
</evidence>
<feature type="domain" description="RING-type" evidence="11">
    <location>
        <begin position="14"/>
        <end position="56"/>
    </location>
</feature>
<dbReference type="Gene3D" id="3.30.40.10">
    <property type="entry name" value="Zinc/RING finger domain, C3HC4 (zinc finger)"/>
    <property type="match status" value="1"/>
</dbReference>
<dbReference type="Pfam" id="PF17121">
    <property type="entry name" value="zf-C3HC4_5"/>
    <property type="match status" value="1"/>
</dbReference>
<evidence type="ECO:0000256" key="3">
    <source>
        <dbReference type="ARBA" id="ARBA00022723"/>
    </source>
</evidence>
<evidence type="ECO:0000256" key="6">
    <source>
        <dbReference type="ARBA" id="ARBA00023242"/>
    </source>
</evidence>
<evidence type="ECO:0000256" key="9">
    <source>
        <dbReference type="PROSITE-ProRule" id="PRU00175"/>
    </source>
</evidence>
<dbReference type="InterPro" id="IPR017907">
    <property type="entry name" value="Znf_RING_CS"/>
</dbReference>
<evidence type="ECO:0000256" key="4">
    <source>
        <dbReference type="ARBA" id="ARBA00022771"/>
    </source>
</evidence>
<protein>
    <recommendedName>
        <fullName evidence="2">RNA polymerase II transcription factor B subunit 3</fullName>
    </recommendedName>
    <alternativeName>
        <fullName evidence="8">RNA polymerase II transcription factor B 38 kDa subunit</fullName>
    </alternativeName>
    <alternativeName>
        <fullName evidence="7">RNA polymerase II transcription factor B p38 subunit</fullName>
    </alternativeName>
</protein>
<evidence type="ECO:0000256" key="8">
    <source>
        <dbReference type="ARBA" id="ARBA00033277"/>
    </source>
</evidence>
<comment type="subcellular location">
    <subcellularLocation>
        <location evidence="1">Nucleus</location>
    </subcellularLocation>
</comment>
<dbReference type="PROSITE" id="PS00518">
    <property type="entry name" value="ZF_RING_1"/>
    <property type="match status" value="1"/>
</dbReference>
<gene>
    <name evidence="12" type="ORF">DASB73_016620</name>
</gene>
<keyword evidence="4 9" id="KW-0863">Zinc-finger</keyword>
<keyword evidence="6" id="KW-0539">Nucleus</keyword>
<dbReference type="GO" id="GO:0006357">
    <property type="term" value="P:regulation of transcription by RNA polymerase II"/>
    <property type="evidence" value="ECO:0007669"/>
    <property type="project" value="TreeGrafter"/>
</dbReference>
<evidence type="ECO:0000256" key="1">
    <source>
        <dbReference type="ARBA" id="ARBA00004123"/>
    </source>
</evidence>
<organism evidence="12 13">
    <name type="scientific">Starmerella bacillaris</name>
    <name type="common">Yeast</name>
    <name type="synonym">Candida zemplinina</name>
    <dbReference type="NCBI Taxonomy" id="1247836"/>
    <lineage>
        <taxon>Eukaryota</taxon>
        <taxon>Fungi</taxon>
        <taxon>Dikarya</taxon>
        <taxon>Ascomycota</taxon>
        <taxon>Saccharomycotina</taxon>
        <taxon>Dipodascomycetes</taxon>
        <taxon>Dipodascales</taxon>
        <taxon>Trichomonascaceae</taxon>
        <taxon>Starmerella</taxon>
    </lineage>
</organism>
<evidence type="ECO:0000259" key="11">
    <source>
        <dbReference type="PROSITE" id="PS50089"/>
    </source>
</evidence>
<dbReference type="InterPro" id="IPR001841">
    <property type="entry name" value="Znf_RING"/>
</dbReference>
<dbReference type="NCBIfam" id="TIGR00570">
    <property type="entry name" value="cdk7"/>
    <property type="match status" value="1"/>
</dbReference>
<dbReference type="InterPro" id="IPR013083">
    <property type="entry name" value="Znf_RING/FYVE/PHD"/>
</dbReference>
<dbReference type="GO" id="GO:0061575">
    <property type="term" value="F:cyclin-dependent protein serine/threonine kinase activator activity"/>
    <property type="evidence" value="ECO:0007669"/>
    <property type="project" value="InterPro"/>
</dbReference>
<accession>A0AAV5RJI7</accession>
<dbReference type="PANTHER" id="PTHR12683">
    <property type="entry name" value="CDK-ACTIVATING KINASE ASSEMBLY FACTOR MAT1"/>
    <property type="match status" value="1"/>
</dbReference>
<dbReference type="PANTHER" id="PTHR12683:SF13">
    <property type="entry name" value="CDK-ACTIVATING KINASE ASSEMBLY FACTOR MAT1"/>
    <property type="match status" value="1"/>
</dbReference>
<name>A0AAV5RJI7_STABA</name>
<dbReference type="AlphaFoldDB" id="A0AAV5RJI7"/>
<dbReference type="FunFam" id="3.30.40.10:FF:000037">
    <property type="entry name" value="Cdk-activating kinase assembly factor MAT1, centre"/>
    <property type="match status" value="1"/>
</dbReference>
<keyword evidence="13" id="KW-1185">Reference proteome</keyword>
<proteinExistence type="predicted"/>
<feature type="compositionally biased region" description="Basic and acidic residues" evidence="10">
    <location>
        <begin position="205"/>
        <end position="222"/>
    </location>
</feature>
<feature type="region of interest" description="Disordered" evidence="10">
    <location>
        <begin position="199"/>
        <end position="222"/>
    </location>
</feature>
<dbReference type="PROSITE" id="PS50089">
    <property type="entry name" value="ZF_RING_2"/>
    <property type="match status" value="1"/>
</dbReference>
<comment type="caution">
    <text evidence="12">The sequence shown here is derived from an EMBL/GenBank/DDBJ whole genome shotgun (WGS) entry which is preliminary data.</text>
</comment>
<reference evidence="12 13" key="1">
    <citation type="journal article" date="2023" name="Elife">
        <title>Identification of key yeast species and microbe-microbe interactions impacting larval growth of Drosophila in the wild.</title>
        <authorList>
            <person name="Mure A."/>
            <person name="Sugiura Y."/>
            <person name="Maeda R."/>
            <person name="Honda K."/>
            <person name="Sakurai N."/>
            <person name="Takahashi Y."/>
            <person name="Watada M."/>
            <person name="Katoh T."/>
            <person name="Gotoh A."/>
            <person name="Gotoh Y."/>
            <person name="Taniguchi I."/>
            <person name="Nakamura K."/>
            <person name="Hayashi T."/>
            <person name="Katayama T."/>
            <person name="Uemura T."/>
            <person name="Hattori Y."/>
        </authorList>
    </citation>
    <scope>NUCLEOTIDE SEQUENCE [LARGE SCALE GENOMIC DNA]</scope>
    <source>
        <strain evidence="12 13">SB-73</strain>
    </source>
</reference>
<keyword evidence="3" id="KW-0479">Metal-binding</keyword>
<dbReference type="SUPFAM" id="SSF57850">
    <property type="entry name" value="RING/U-box"/>
    <property type="match status" value="1"/>
</dbReference>
<evidence type="ECO:0000256" key="7">
    <source>
        <dbReference type="ARBA" id="ARBA00029873"/>
    </source>
</evidence>
<dbReference type="EMBL" id="BTGC01000003">
    <property type="protein sequence ID" value="GMM50704.1"/>
    <property type="molecule type" value="Genomic_DNA"/>
</dbReference>
<dbReference type="Proteomes" id="UP001362899">
    <property type="component" value="Unassembled WGS sequence"/>
</dbReference>
<evidence type="ECO:0000256" key="10">
    <source>
        <dbReference type="SAM" id="MobiDB-lite"/>
    </source>
</evidence>
<evidence type="ECO:0000256" key="5">
    <source>
        <dbReference type="ARBA" id="ARBA00022833"/>
    </source>
</evidence>
<dbReference type="InterPro" id="IPR015877">
    <property type="entry name" value="MAT1_centre"/>
</dbReference>